<keyword evidence="7" id="KW-1015">Disulfide bond</keyword>
<dbReference type="InterPro" id="IPR035914">
    <property type="entry name" value="Sperma_CUB_dom_sf"/>
</dbReference>
<sequence length="622" mass="71917">MSKIYHKYISGIRGKRQAQPTPSSFWPNLTISYEFAFNDLSWRNLIRSGLRHLEQNTCMRFKENGFDRYPLLSFQIEKFSKCCLYYLVNKKSWDGLKYFRGSGCWSNVGKIGGRQLVSIGYGCDALGIVAHETLHALGLWHEQSRDDRDNYITIVSDRIIRGTQGNFEKRTALTSDNMGQPYDLGSVMHYGAKAFTQDWKYNTITTNDKRYQQTIGQRDGIAEVCYFDVRLIFECFQILHKRRNYCKYLFNYDQFYISKFKECVPLSYRAKTMVIQTLMIVESAVVLKDMEEYTVRTWKIVSNCNFPNSNIINFKIDIAPNECTKGSCGREIIATPHYQTLESGPVYAGSNCIWRIKSPVGEKVELIVDYLSFPCTDPCTSFVEVKTAKEHDYAVHLLALLILKVMMLYLSSEVILNCRMDISDSPPDTEHRINLYHLKYQFSNLKNVLKPTKIQCHRKALLMSHGAPTITTPSTRITTTSTSTVMRSSSTSPSVNNFVAFEALYCYNRYNSVLPTHQSHADLINDLYTQPKKELENSYKTLYNQPAKNSFYQDQSIKLRSSSRARRASSLFCEKRFTYQCPTNLLTIRIDWKRQELPASPQRDSPQCCPGYFARNGYCYKN</sequence>
<evidence type="ECO:0000256" key="3">
    <source>
        <dbReference type="ARBA" id="ARBA00022723"/>
    </source>
</evidence>
<dbReference type="GO" id="GO:0006508">
    <property type="term" value="P:proteolysis"/>
    <property type="evidence" value="ECO:0007669"/>
    <property type="project" value="UniProtKB-KW"/>
</dbReference>
<evidence type="ECO:0000256" key="9">
    <source>
        <dbReference type="PROSITE-ProRule" id="PRU01211"/>
    </source>
</evidence>
<keyword evidence="8" id="KW-0325">Glycoprotein</keyword>
<keyword evidence="3 9" id="KW-0479">Metal-binding</keyword>
<feature type="binding site" evidence="9">
    <location>
        <position position="131"/>
    </location>
    <ligand>
        <name>Zn(2+)</name>
        <dbReference type="ChEBI" id="CHEBI:29105"/>
        <note>catalytic</note>
    </ligand>
</feature>
<keyword evidence="6 9" id="KW-0482">Metalloprotease</keyword>
<keyword evidence="5 9" id="KW-0862">Zinc</keyword>
<dbReference type="EC" id="3.4.24.-" evidence="10"/>
<proteinExistence type="predicted"/>
<evidence type="ECO:0000256" key="8">
    <source>
        <dbReference type="ARBA" id="ARBA00023180"/>
    </source>
</evidence>
<keyword evidence="4 9" id="KW-0378">Hydrolase</keyword>
<evidence type="ECO:0000313" key="12">
    <source>
        <dbReference type="Proteomes" id="UP000095283"/>
    </source>
</evidence>
<dbReference type="SUPFAM" id="SSF55486">
    <property type="entry name" value="Metalloproteases ('zincins'), catalytic domain"/>
    <property type="match status" value="1"/>
</dbReference>
<reference evidence="13" key="1">
    <citation type="submission" date="2016-11" db="UniProtKB">
        <authorList>
            <consortium name="WormBaseParasite"/>
        </authorList>
    </citation>
    <scope>IDENTIFICATION</scope>
</reference>
<evidence type="ECO:0000256" key="2">
    <source>
        <dbReference type="ARBA" id="ARBA00022670"/>
    </source>
</evidence>
<dbReference type="InterPro" id="IPR034035">
    <property type="entry name" value="Astacin-like_dom"/>
</dbReference>
<evidence type="ECO:0000256" key="5">
    <source>
        <dbReference type="ARBA" id="ARBA00022833"/>
    </source>
</evidence>
<dbReference type="SMART" id="SM00235">
    <property type="entry name" value="ZnMc"/>
    <property type="match status" value="1"/>
</dbReference>
<evidence type="ECO:0000256" key="7">
    <source>
        <dbReference type="ARBA" id="ARBA00023157"/>
    </source>
</evidence>
<feature type="binding site" evidence="9">
    <location>
        <position position="135"/>
    </location>
    <ligand>
        <name>Zn(2+)</name>
        <dbReference type="ChEBI" id="CHEBI:29105"/>
        <note>catalytic</note>
    </ligand>
</feature>
<feature type="active site" evidence="9">
    <location>
        <position position="132"/>
    </location>
</feature>
<dbReference type="InterPro" id="IPR001506">
    <property type="entry name" value="Peptidase_M12A"/>
</dbReference>
<dbReference type="Gene3D" id="3.40.390.10">
    <property type="entry name" value="Collagenase (Catalytic Domain)"/>
    <property type="match status" value="1"/>
</dbReference>
<dbReference type="Pfam" id="PF01400">
    <property type="entry name" value="Astacin"/>
    <property type="match status" value="2"/>
</dbReference>
<dbReference type="SUPFAM" id="SSF49854">
    <property type="entry name" value="Spermadhesin, CUB domain"/>
    <property type="match status" value="1"/>
</dbReference>
<dbReference type="Proteomes" id="UP000095283">
    <property type="component" value="Unplaced"/>
</dbReference>
<dbReference type="GO" id="GO:0018996">
    <property type="term" value="P:molting cycle, collagen and cuticulin-based cuticle"/>
    <property type="evidence" value="ECO:0007669"/>
    <property type="project" value="UniProtKB-ARBA"/>
</dbReference>
<evidence type="ECO:0000256" key="6">
    <source>
        <dbReference type="ARBA" id="ARBA00023049"/>
    </source>
</evidence>
<dbReference type="PANTHER" id="PTHR10127:SF831">
    <property type="entry name" value="ZINC METALLOPROTEINASE NAS-37"/>
    <property type="match status" value="1"/>
</dbReference>
<dbReference type="GO" id="GO:0008270">
    <property type="term" value="F:zinc ion binding"/>
    <property type="evidence" value="ECO:0007669"/>
    <property type="project" value="UniProtKB-UniRule"/>
</dbReference>
<evidence type="ECO:0000256" key="10">
    <source>
        <dbReference type="RuleBase" id="RU361183"/>
    </source>
</evidence>
<dbReference type="FunFam" id="3.40.390.10:FF:000028">
    <property type="entry name" value="Zinc metalloproteinase"/>
    <property type="match status" value="1"/>
</dbReference>
<keyword evidence="2 9" id="KW-0645">Protease</keyword>
<evidence type="ECO:0000313" key="13">
    <source>
        <dbReference type="WBParaSite" id="Hba_11836"/>
    </source>
</evidence>
<protein>
    <recommendedName>
        <fullName evidence="10">Metalloendopeptidase</fullName>
        <ecNumber evidence="10">3.4.24.-</ecNumber>
    </recommendedName>
</protein>
<comment type="cofactor">
    <cofactor evidence="9 10">
        <name>Zn(2+)</name>
        <dbReference type="ChEBI" id="CHEBI:29105"/>
    </cofactor>
    <text evidence="9 10">Binds 1 zinc ion per subunit.</text>
</comment>
<evidence type="ECO:0000256" key="1">
    <source>
        <dbReference type="ARBA" id="ARBA00022536"/>
    </source>
</evidence>
<keyword evidence="1" id="KW-0245">EGF-like domain</keyword>
<organism evidence="12 13">
    <name type="scientific">Heterorhabditis bacteriophora</name>
    <name type="common">Entomopathogenic nematode worm</name>
    <dbReference type="NCBI Taxonomy" id="37862"/>
    <lineage>
        <taxon>Eukaryota</taxon>
        <taxon>Metazoa</taxon>
        <taxon>Ecdysozoa</taxon>
        <taxon>Nematoda</taxon>
        <taxon>Chromadorea</taxon>
        <taxon>Rhabditida</taxon>
        <taxon>Rhabditina</taxon>
        <taxon>Rhabditomorpha</taxon>
        <taxon>Strongyloidea</taxon>
        <taxon>Heterorhabditidae</taxon>
        <taxon>Heterorhabditis</taxon>
    </lineage>
</organism>
<comment type="caution">
    <text evidence="9">Lacks conserved residue(s) required for the propagation of feature annotation.</text>
</comment>
<dbReference type="InterPro" id="IPR024079">
    <property type="entry name" value="MetalloPept_cat_dom_sf"/>
</dbReference>
<dbReference type="PANTHER" id="PTHR10127">
    <property type="entry name" value="DISCOIDIN, CUB, EGF, LAMININ , AND ZINC METALLOPROTEASE DOMAIN CONTAINING"/>
    <property type="match status" value="1"/>
</dbReference>
<dbReference type="AlphaFoldDB" id="A0A1I7X2W7"/>
<dbReference type="PROSITE" id="PS51864">
    <property type="entry name" value="ASTACIN"/>
    <property type="match status" value="1"/>
</dbReference>
<evidence type="ECO:0000259" key="11">
    <source>
        <dbReference type="PROSITE" id="PS51864"/>
    </source>
</evidence>
<name>A0A1I7X2W7_HETBA</name>
<dbReference type="PRINTS" id="PR00480">
    <property type="entry name" value="ASTACIN"/>
</dbReference>
<feature type="binding site" evidence="9">
    <location>
        <position position="141"/>
    </location>
    <ligand>
        <name>Zn(2+)</name>
        <dbReference type="ChEBI" id="CHEBI:29105"/>
        <note>catalytic</note>
    </ligand>
</feature>
<dbReference type="GO" id="GO:0004222">
    <property type="term" value="F:metalloendopeptidase activity"/>
    <property type="evidence" value="ECO:0007669"/>
    <property type="project" value="UniProtKB-UniRule"/>
</dbReference>
<dbReference type="WBParaSite" id="Hba_11836">
    <property type="protein sequence ID" value="Hba_11836"/>
    <property type="gene ID" value="Hba_11836"/>
</dbReference>
<feature type="domain" description="Peptidase M12A" evidence="11">
    <location>
        <begin position="17"/>
        <end position="247"/>
    </location>
</feature>
<accession>A0A1I7X2W7</accession>
<dbReference type="CDD" id="cd04280">
    <property type="entry name" value="ZnMc_astacin_like"/>
    <property type="match status" value="1"/>
</dbReference>
<keyword evidence="12" id="KW-1185">Reference proteome</keyword>
<evidence type="ECO:0000256" key="4">
    <source>
        <dbReference type="ARBA" id="ARBA00022801"/>
    </source>
</evidence>
<dbReference type="InterPro" id="IPR006026">
    <property type="entry name" value="Peptidase_Metallo"/>
</dbReference>